<proteinExistence type="predicted"/>
<dbReference type="RefSeq" id="WP_021827802.1">
    <property type="nucleotide sequence ID" value="NZ_AWTR02000066.1"/>
</dbReference>
<evidence type="ECO:0000256" key="1">
    <source>
        <dbReference type="SAM" id="MobiDB-lite"/>
    </source>
</evidence>
<feature type="chain" id="PRO_5004881531" evidence="2">
    <location>
        <begin position="23"/>
        <end position="186"/>
    </location>
</feature>
<dbReference type="EMBL" id="AWTR02000066">
    <property type="protein sequence ID" value="ETZ07072.1"/>
    <property type="molecule type" value="Genomic_DNA"/>
</dbReference>
<feature type="region of interest" description="Disordered" evidence="1">
    <location>
        <begin position="152"/>
        <end position="186"/>
    </location>
</feature>
<sequence length="186" mass="21473">MNKNKILLYVATLLFTDMFVYASTSFDKENIKELVIEELRKDDLNSLLNQEHNIKTHIRLYNLDEIKVFSEHLKQLGKFGKRLAILCDKQIKESKKESKNVKTKSLFSTLYDKISDKSKSIYENLSKDNIKKSLNTARKKFLSTLKLGEDKDISSKDTNIGTNQTPSKSPPYSSTNESSSYPYEEE</sequence>
<accession>W6TTF4</accession>
<reference evidence="3 4" key="1">
    <citation type="journal article" date="2014" name="FEMS Microbiol. Lett.">
        <title>Draft genome sequences of three Holospora species (Holospora obtusa, Holospora undulata, and Holospora elegans), endonuclear symbiotic bacteria of the ciliate Paramecium caudatum.</title>
        <authorList>
            <person name="Dohra H."/>
            <person name="Tanaka K."/>
            <person name="Suzuki T."/>
            <person name="Fujishima M."/>
            <person name="Suzuki H."/>
        </authorList>
    </citation>
    <scope>NUCLEOTIDE SEQUENCE [LARGE SCALE GENOMIC DNA]</scope>
    <source>
        <strain evidence="3 4">F1</strain>
    </source>
</reference>
<dbReference type="STRING" id="1399147.P618_200754"/>
<organism evidence="3 4">
    <name type="scientific">Holospora obtusa F1</name>
    <dbReference type="NCBI Taxonomy" id="1399147"/>
    <lineage>
        <taxon>Bacteria</taxon>
        <taxon>Pseudomonadati</taxon>
        <taxon>Pseudomonadota</taxon>
        <taxon>Alphaproteobacteria</taxon>
        <taxon>Holosporales</taxon>
        <taxon>Holosporaceae</taxon>
        <taxon>Holospora</taxon>
    </lineage>
</organism>
<feature type="compositionally biased region" description="Low complexity" evidence="1">
    <location>
        <begin position="170"/>
        <end position="186"/>
    </location>
</feature>
<name>W6TTF4_HOLOB</name>
<dbReference type="AlphaFoldDB" id="W6TTF4"/>
<feature type="signal peptide" evidence="2">
    <location>
        <begin position="1"/>
        <end position="22"/>
    </location>
</feature>
<gene>
    <name evidence="3" type="ORF">P618_200754</name>
</gene>
<dbReference type="Proteomes" id="UP000019112">
    <property type="component" value="Unassembled WGS sequence"/>
</dbReference>
<keyword evidence="4" id="KW-1185">Reference proteome</keyword>
<comment type="caution">
    <text evidence="3">The sequence shown here is derived from an EMBL/GenBank/DDBJ whole genome shotgun (WGS) entry which is preliminary data.</text>
</comment>
<protein>
    <submittedName>
        <fullName evidence="3">Uncharacterized protein</fullName>
    </submittedName>
</protein>
<feature type="compositionally biased region" description="Polar residues" evidence="1">
    <location>
        <begin position="156"/>
        <end position="166"/>
    </location>
</feature>
<keyword evidence="2" id="KW-0732">Signal</keyword>
<evidence type="ECO:0000256" key="2">
    <source>
        <dbReference type="SAM" id="SignalP"/>
    </source>
</evidence>
<evidence type="ECO:0000313" key="3">
    <source>
        <dbReference type="EMBL" id="ETZ07072.1"/>
    </source>
</evidence>
<evidence type="ECO:0000313" key="4">
    <source>
        <dbReference type="Proteomes" id="UP000019112"/>
    </source>
</evidence>